<evidence type="ECO:0000256" key="10">
    <source>
        <dbReference type="HAMAP-Rule" id="MF_00255"/>
    </source>
</evidence>
<evidence type="ECO:0000256" key="4">
    <source>
        <dbReference type="ARBA" id="ARBA00022598"/>
    </source>
</evidence>
<dbReference type="GO" id="GO:0006420">
    <property type="term" value="P:arginyl-tRNA aminoacylation"/>
    <property type="evidence" value="ECO:0007669"/>
    <property type="project" value="InterPro"/>
</dbReference>
<sequence length="667" mass="77353">METKLLIEIGVEELPAIPLLKELPNISTKWSKILDEYGLKSDFSFFYTPRRLVLYHTKFLQKQKNHKAEFIGAPRDVAFKDGKLSQAGLSFLKKTGLSEAELCFKEIKGKEVLYYEKEIQGKESKELLEEMIKKFISCLNFGKSMRWKDNSFEFIRPIRSLAVLLGDDLVDMSIYGVKSAKTSFVHRSVSYEAFAFEDCDEYFKILQENFVILNQDERRKKILDDFKKLEEKYKIKIKEDSELLDEVVAITEYPSALIGNFEKEFLSLPSEVIINSMRENQRYFSVFKDGAFHNSFVVVSNAVCDDYNFIINGNERVLRARLSDAMFFYENDLKNKLQVQNLKKISYFEGLGTMYDKVQREKNLAKELCQIYKECKLDDVLSAVEYSKADLSTQMVYEFTDLQGIMGYHYAKKEGFKDEICLAILEQYLPKSENDILPSTQFSSIVALANKFDTLLSLFSINKIPSGTKDPYALRRAAIGVLKIIINLNINFKLDEFLQKVAPNYKNFDTKTLLTFILERLYSLYNANASFIKAALSSKSTDIVHLNSSINALIKLSKDENFNSYFDTFKRLANIIKNENTQLNIDENLLLEKEEKDLFASFKKCKLDNSPYELLKELFELKEPIDKFFDNVMINVDDEKIKKNRQALIFNIYKSFLTVADIKEISL</sequence>
<evidence type="ECO:0000256" key="2">
    <source>
        <dbReference type="ARBA" id="ARBA00008226"/>
    </source>
</evidence>
<dbReference type="GO" id="GO:0005524">
    <property type="term" value="F:ATP binding"/>
    <property type="evidence" value="ECO:0007669"/>
    <property type="project" value="UniProtKB-UniRule"/>
</dbReference>
<dbReference type="KEGG" id="cavi:CAV_0962"/>
<evidence type="ECO:0000313" key="12">
    <source>
        <dbReference type="EMBL" id="ASQ30622.1"/>
    </source>
</evidence>
<comment type="subunit">
    <text evidence="10">Tetramer of two alpha and two beta subunits.</text>
</comment>
<evidence type="ECO:0000259" key="11">
    <source>
        <dbReference type="Pfam" id="PF05746"/>
    </source>
</evidence>
<dbReference type="OrthoDB" id="9775440at2"/>
<organism evidence="12 13">
    <name type="scientific">Campylobacter avium LMG 24591</name>
    <dbReference type="NCBI Taxonomy" id="522484"/>
    <lineage>
        <taxon>Bacteria</taxon>
        <taxon>Pseudomonadati</taxon>
        <taxon>Campylobacterota</taxon>
        <taxon>Epsilonproteobacteria</taxon>
        <taxon>Campylobacterales</taxon>
        <taxon>Campylobacteraceae</taxon>
        <taxon>Campylobacter</taxon>
    </lineage>
</organism>
<dbReference type="HAMAP" id="MF_00255">
    <property type="entry name" value="Gly_tRNA_synth_beta"/>
    <property type="match status" value="1"/>
</dbReference>
<dbReference type="InterPro" id="IPR008909">
    <property type="entry name" value="DALR_anticod-bd"/>
</dbReference>
<dbReference type="Pfam" id="PF02092">
    <property type="entry name" value="tRNA_synt_2f"/>
    <property type="match status" value="1"/>
</dbReference>
<dbReference type="AlphaFoldDB" id="A0A222MYJ4"/>
<dbReference type="Proteomes" id="UP000201169">
    <property type="component" value="Chromosome"/>
</dbReference>
<dbReference type="SUPFAM" id="SSF109604">
    <property type="entry name" value="HD-domain/PDEase-like"/>
    <property type="match status" value="1"/>
</dbReference>
<dbReference type="PANTHER" id="PTHR30075">
    <property type="entry name" value="GLYCYL-TRNA SYNTHETASE"/>
    <property type="match status" value="1"/>
</dbReference>
<keyword evidence="8 10" id="KW-0030">Aminoacyl-tRNA synthetase</keyword>
<dbReference type="PROSITE" id="PS50861">
    <property type="entry name" value="AA_TRNA_LIGASE_II_GLYAB"/>
    <property type="match status" value="1"/>
</dbReference>
<evidence type="ECO:0000256" key="8">
    <source>
        <dbReference type="ARBA" id="ARBA00023146"/>
    </source>
</evidence>
<gene>
    <name evidence="10 12" type="primary">glyS</name>
    <name evidence="12" type="ORF">CAV_0962</name>
</gene>
<evidence type="ECO:0000256" key="6">
    <source>
        <dbReference type="ARBA" id="ARBA00022840"/>
    </source>
</evidence>
<dbReference type="EMBL" id="CP022347">
    <property type="protein sequence ID" value="ASQ30622.1"/>
    <property type="molecule type" value="Genomic_DNA"/>
</dbReference>
<name>A0A222MYJ4_9BACT</name>
<dbReference type="PANTHER" id="PTHR30075:SF2">
    <property type="entry name" value="GLYCINE--TRNA LIGASE, CHLOROPLASTIC_MITOCHONDRIAL 2"/>
    <property type="match status" value="1"/>
</dbReference>
<evidence type="ECO:0000256" key="1">
    <source>
        <dbReference type="ARBA" id="ARBA00004496"/>
    </source>
</evidence>
<evidence type="ECO:0000256" key="9">
    <source>
        <dbReference type="ARBA" id="ARBA00047937"/>
    </source>
</evidence>
<comment type="subcellular location">
    <subcellularLocation>
        <location evidence="1 10">Cytoplasm</location>
    </subcellularLocation>
</comment>
<keyword evidence="6 10" id="KW-0067">ATP-binding</keyword>
<proteinExistence type="inferred from homology"/>
<comment type="catalytic activity">
    <reaction evidence="9 10">
        <text>tRNA(Gly) + glycine + ATP = glycyl-tRNA(Gly) + AMP + diphosphate</text>
        <dbReference type="Rhea" id="RHEA:16013"/>
        <dbReference type="Rhea" id="RHEA-COMP:9664"/>
        <dbReference type="Rhea" id="RHEA-COMP:9683"/>
        <dbReference type="ChEBI" id="CHEBI:30616"/>
        <dbReference type="ChEBI" id="CHEBI:33019"/>
        <dbReference type="ChEBI" id="CHEBI:57305"/>
        <dbReference type="ChEBI" id="CHEBI:78442"/>
        <dbReference type="ChEBI" id="CHEBI:78522"/>
        <dbReference type="ChEBI" id="CHEBI:456215"/>
        <dbReference type="EC" id="6.1.1.14"/>
    </reaction>
</comment>
<dbReference type="NCBIfam" id="TIGR00211">
    <property type="entry name" value="glyS"/>
    <property type="match status" value="1"/>
</dbReference>
<keyword evidence="5 10" id="KW-0547">Nucleotide-binding</keyword>
<reference evidence="12 13" key="1">
    <citation type="submission" date="2017-07" db="EMBL/GenBank/DDBJ databases">
        <title>Analysis of two Campylobacter avium genomes and identification of a novel hippuricase gene.</title>
        <authorList>
            <person name="Miller W.G."/>
            <person name="Chapman M.H."/>
            <person name="Yee E."/>
            <person name="Revez J."/>
            <person name="Bono J.L."/>
            <person name="Rossi M."/>
        </authorList>
    </citation>
    <scope>NUCLEOTIDE SEQUENCE [LARGE SCALE GENOMIC DNA]</scope>
    <source>
        <strain evidence="12 13">LMG 24591</strain>
    </source>
</reference>
<dbReference type="PRINTS" id="PR01045">
    <property type="entry name" value="TRNASYNTHGB"/>
</dbReference>
<dbReference type="GO" id="GO:0005829">
    <property type="term" value="C:cytosol"/>
    <property type="evidence" value="ECO:0007669"/>
    <property type="project" value="TreeGrafter"/>
</dbReference>
<evidence type="ECO:0000256" key="7">
    <source>
        <dbReference type="ARBA" id="ARBA00022917"/>
    </source>
</evidence>
<feature type="domain" description="DALR anticodon binding" evidence="11">
    <location>
        <begin position="569"/>
        <end position="650"/>
    </location>
</feature>
<dbReference type="InterPro" id="IPR015944">
    <property type="entry name" value="Gly-tRNA-synth_bsu"/>
</dbReference>
<dbReference type="EC" id="6.1.1.14" evidence="10"/>
<comment type="similarity">
    <text evidence="2 10">Belongs to the class-II aminoacyl-tRNA synthetase family.</text>
</comment>
<keyword evidence="3 10" id="KW-0963">Cytoplasm</keyword>
<protein>
    <recommendedName>
        <fullName evidence="10">Glycine--tRNA ligase beta subunit</fullName>
        <ecNumber evidence="10">6.1.1.14</ecNumber>
    </recommendedName>
    <alternativeName>
        <fullName evidence="10">Glycyl-tRNA synthetase beta subunit</fullName>
        <shortName evidence="10">GlyRS</shortName>
    </alternativeName>
</protein>
<keyword evidence="4 10" id="KW-0436">Ligase</keyword>
<dbReference type="GO" id="GO:0006426">
    <property type="term" value="P:glycyl-tRNA aminoacylation"/>
    <property type="evidence" value="ECO:0007669"/>
    <property type="project" value="UniProtKB-UniRule"/>
</dbReference>
<evidence type="ECO:0000313" key="13">
    <source>
        <dbReference type="Proteomes" id="UP000201169"/>
    </source>
</evidence>
<dbReference type="InterPro" id="IPR006194">
    <property type="entry name" value="Gly-tRNA-synth_heterodimer"/>
</dbReference>
<dbReference type="GO" id="GO:0004814">
    <property type="term" value="F:arginine-tRNA ligase activity"/>
    <property type="evidence" value="ECO:0007669"/>
    <property type="project" value="InterPro"/>
</dbReference>
<evidence type="ECO:0000256" key="5">
    <source>
        <dbReference type="ARBA" id="ARBA00022741"/>
    </source>
</evidence>
<dbReference type="Pfam" id="PF05746">
    <property type="entry name" value="DALR_1"/>
    <property type="match status" value="1"/>
</dbReference>
<keyword evidence="7 10" id="KW-0648">Protein biosynthesis</keyword>
<evidence type="ECO:0000256" key="3">
    <source>
        <dbReference type="ARBA" id="ARBA00022490"/>
    </source>
</evidence>
<dbReference type="RefSeq" id="WP_094325376.1">
    <property type="nucleotide sequence ID" value="NZ_CP022347.1"/>
</dbReference>
<dbReference type="GO" id="GO:0004820">
    <property type="term" value="F:glycine-tRNA ligase activity"/>
    <property type="evidence" value="ECO:0007669"/>
    <property type="project" value="UniProtKB-UniRule"/>
</dbReference>
<keyword evidence="13" id="KW-1185">Reference proteome</keyword>
<accession>A0A222MYJ4</accession>